<evidence type="ECO:0000256" key="11">
    <source>
        <dbReference type="ARBA" id="ARBA00022741"/>
    </source>
</evidence>
<dbReference type="InterPro" id="IPR056179">
    <property type="entry name" value="DHQS_C"/>
</dbReference>
<evidence type="ECO:0000256" key="7">
    <source>
        <dbReference type="ARBA" id="ARBA00017684"/>
    </source>
</evidence>
<evidence type="ECO:0000313" key="20">
    <source>
        <dbReference type="EMBL" id="MFC4735893.1"/>
    </source>
</evidence>
<comment type="subcellular location">
    <subcellularLocation>
        <location evidence="3 17">Cytoplasm</location>
    </subcellularLocation>
</comment>
<evidence type="ECO:0000313" key="21">
    <source>
        <dbReference type="Proteomes" id="UP001595896"/>
    </source>
</evidence>
<comment type="caution">
    <text evidence="20">The sequence shown here is derived from an EMBL/GenBank/DDBJ whole genome shotgun (WGS) entry which is preliminary data.</text>
</comment>
<dbReference type="InterPro" id="IPR030960">
    <property type="entry name" value="DHQS/DOIS_N"/>
</dbReference>
<dbReference type="Pfam" id="PF24621">
    <property type="entry name" value="DHQS_C"/>
    <property type="match status" value="1"/>
</dbReference>
<feature type="binding site" evidence="17">
    <location>
        <position position="150"/>
    </location>
    <ligand>
        <name>NAD(+)</name>
        <dbReference type="ChEBI" id="CHEBI:57540"/>
    </ligand>
</feature>
<feature type="binding site" evidence="17">
    <location>
        <begin position="129"/>
        <end position="130"/>
    </location>
    <ligand>
        <name>NAD(+)</name>
        <dbReference type="ChEBI" id="CHEBI:57540"/>
    </ligand>
</feature>
<dbReference type="Proteomes" id="UP001595896">
    <property type="component" value="Unassembled WGS sequence"/>
</dbReference>
<evidence type="ECO:0000256" key="13">
    <source>
        <dbReference type="ARBA" id="ARBA00023027"/>
    </source>
</evidence>
<keyword evidence="12 17" id="KW-0862">Zinc</keyword>
<keyword evidence="8 17" id="KW-0963">Cytoplasm</keyword>
<evidence type="ECO:0000259" key="19">
    <source>
        <dbReference type="Pfam" id="PF24621"/>
    </source>
</evidence>
<comment type="similarity">
    <text evidence="5 17">Belongs to the sugar phosphate cyclases superfamily. Dehydroquinate synthase family.</text>
</comment>
<keyword evidence="14 17" id="KW-0057">Aromatic amino acid biosynthesis</keyword>
<keyword evidence="13 17" id="KW-0520">NAD</keyword>
<protein>
    <recommendedName>
        <fullName evidence="7 17">3-dehydroquinate synthase</fullName>
        <shortName evidence="17">DHQS</shortName>
        <ecNumber evidence="6 17">4.2.3.4</ecNumber>
    </recommendedName>
</protein>
<evidence type="ECO:0000256" key="9">
    <source>
        <dbReference type="ARBA" id="ARBA00022605"/>
    </source>
</evidence>
<feature type="binding site" evidence="17">
    <location>
        <position position="141"/>
    </location>
    <ligand>
        <name>NAD(+)</name>
        <dbReference type="ChEBI" id="CHEBI:57540"/>
    </ligand>
</feature>
<comment type="cofactor">
    <cofactor evidence="2 17">
        <name>NAD(+)</name>
        <dbReference type="ChEBI" id="CHEBI:57540"/>
    </cofactor>
</comment>
<evidence type="ECO:0000256" key="14">
    <source>
        <dbReference type="ARBA" id="ARBA00023141"/>
    </source>
</evidence>
<dbReference type="Gene3D" id="1.20.1090.10">
    <property type="entry name" value="Dehydroquinate synthase-like - alpha domain"/>
    <property type="match status" value="1"/>
</dbReference>
<evidence type="ECO:0000256" key="16">
    <source>
        <dbReference type="ARBA" id="ARBA00023285"/>
    </source>
</evidence>
<keyword evidence="11 17" id="KW-0547">Nucleotide-binding</keyword>
<comment type="pathway">
    <text evidence="4 17">Metabolic intermediate biosynthesis; chorismate biosynthesis; chorismate from D-erythrose 4-phosphate and phosphoenolpyruvate: step 2/7.</text>
</comment>
<dbReference type="Pfam" id="PF01761">
    <property type="entry name" value="DHQ_synthase"/>
    <property type="match status" value="1"/>
</dbReference>
<comment type="catalytic activity">
    <reaction evidence="1 17">
        <text>7-phospho-2-dehydro-3-deoxy-D-arabino-heptonate = 3-dehydroquinate + phosphate</text>
        <dbReference type="Rhea" id="RHEA:21968"/>
        <dbReference type="ChEBI" id="CHEBI:32364"/>
        <dbReference type="ChEBI" id="CHEBI:43474"/>
        <dbReference type="ChEBI" id="CHEBI:58394"/>
        <dbReference type="EC" id="4.2.3.4"/>
    </reaction>
</comment>
<name>A0ABV9NR49_9BACI</name>
<keyword evidence="15 17" id="KW-0456">Lyase</keyword>
<keyword evidence="9 17" id="KW-0028">Amino-acid biosynthesis</keyword>
<dbReference type="GO" id="GO:0003856">
    <property type="term" value="F:3-dehydroquinate synthase activity"/>
    <property type="evidence" value="ECO:0007669"/>
    <property type="project" value="UniProtKB-EC"/>
</dbReference>
<evidence type="ECO:0000256" key="4">
    <source>
        <dbReference type="ARBA" id="ARBA00004661"/>
    </source>
</evidence>
<accession>A0ABV9NR49</accession>
<comment type="function">
    <text evidence="17">Catalyzes the conversion of 3-deoxy-D-arabino-heptulosonate 7-phosphate (DAHP) to dehydroquinate (DHQ).</text>
</comment>
<evidence type="ECO:0000256" key="12">
    <source>
        <dbReference type="ARBA" id="ARBA00022833"/>
    </source>
</evidence>
<feature type="binding site" evidence="17">
    <location>
        <position position="246"/>
    </location>
    <ligand>
        <name>Zn(2+)</name>
        <dbReference type="ChEBI" id="CHEBI:29105"/>
    </ligand>
</feature>
<dbReference type="Gene3D" id="3.40.50.1970">
    <property type="match status" value="1"/>
</dbReference>
<keyword evidence="16 17" id="KW-0170">Cobalt</keyword>
<evidence type="ECO:0000259" key="18">
    <source>
        <dbReference type="Pfam" id="PF01761"/>
    </source>
</evidence>
<feature type="binding site" evidence="17">
    <location>
        <position position="263"/>
    </location>
    <ligand>
        <name>Zn(2+)</name>
        <dbReference type="ChEBI" id="CHEBI:29105"/>
    </ligand>
</feature>
<feature type="domain" description="3-dehydroquinate synthase C-terminal" evidence="19">
    <location>
        <begin position="180"/>
        <end position="323"/>
    </location>
</feature>
<gene>
    <name evidence="17 20" type="primary">aroB</name>
    <name evidence="20" type="ORF">ACFO4L_04770</name>
</gene>
<dbReference type="InterPro" id="IPR030963">
    <property type="entry name" value="DHQ_synth_fam"/>
</dbReference>
<evidence type="ECO:0000256" key="1">
    <source>
        <dbReference type="ARBA" id="ARBA00001393"/>
    </source>
</evidence>
<dbReference type="HAMAP" id="MF_00110">
    <property type="entry name" value="DHQ_synthase"/>
    <property type="match status" value="1"/>
</dbReference>
<reference evidence="21" key="1">
    <citation type="journal article" date="2019" name="Int. J. Syst. Evol. Microbiol.">
        <title>The Global Catalogue of Microorganisms (GCM) 10K type strain sequencing project: providing services to taxonomists for standard genome sequencing and annotation.</title>
        <authorList>
            <consortium name="The Broad Institute Genomics Platform"/>
            <consortium name="The Broad Institute Genome Sequencing Center for Infectious Disease"/>
            <person name="Wu L."/>
            <person name="Ma J."/>
        </authorList>
    </citation>
    <scope>NUCLEOTIDE SEQUENCE [LARGE SCALE GENOMIC DNA]</scope>
    <source>
        <strain evidence="21">JCM 12165</strain>
    </source>
</reference>
<evidence type="ECO:0000256" key="15">
    <source>
        <dbReference type="ARBA" id="ARBA00023239"/>
    </source>
</evidence>
<dbReference type="PIRSF" id="PIRSF001455">
    <property type="entry name" value="DHQ_synth"/>
    <property type="match status" value="1"/>
</dbReference>
<evidence type="ECO:0000256" key="17">
    <source>
        <dbReference type="HAMAP-Rule" id="MF_00110"/>
    </source>
</evidence>
<dbReference type="CDD" id="cd08195">
    <property type="entry name" value="DHQS"/>
    <property type="match status" value="1"/>
</dbReference>
<evidence type="ECO:0000256" key="10">
    <source>
        <dbReference type="ARBA" id="ARBA00022723"/>
    </source>
</evidence>
<feature type="binding site" evidence="17">
    <location>
        <begin position="105"/>
        <end position="109"/>
    </location>
    <ligand>
        <name>NAD(+)</name>
        <dbReference type="ChEBI" id="CHEBI:57540"/>
    </ligand>
</feature>
<dbReference type="RefSeq" id="WP_377908529.1">
    <property type="nucleotide sequence ID" value="NZ_JBHSGK010000003.1"/>
</dbReference>
<proteinExistence type="inferred from homology"/>
<keyword evidence="10 17" id="KW-0479">Metal-binding</keyword>
<dbReference type="NCBIfam" id="TIGR01357">
    <property type="entry name" value="aroB"/>
    <property type="match status" value="1"/>
</dbReference>
<comment type="caution">
    <text evidence="17">Lacks conserved residue(s) required for the propagation of feature annotation.</text>
</comment>
<keyword evidence="21" id="KW-1185">Reference proteome</keyword>
<feature type="binding site" evidence="17">
    <location>
        <position position="183"/>
    </location>
    <ligand>
        <name>Zn(2+)</name>
        <dbReference type="ChEBI" id="CHEBI:29105"/>
    </ligand>
</feature>
<dbReference type="EC" id="4.2.3.4" evidence="6 17"/>
<dbReference type="EMBL" id="JBHSGK010000003">
    <property type="protein sequence ID" value="MFC4735893.1"/>
    <property type="molecule type" value="Genomic_DNA"/>
</dbReference>
<evidence type="ECO:0000256" key="6">
    <source>
        <dbReference type="ARBA" id="ARBA00013031"/>
    </source>
</evidence>
<evidence type="ECO:0000256" key="3">
    <source>
        <dbReference type="ARBA" id="ARBA00004496"/>
    </source>
</evidence>
<sequence>MSKRLDINNSGGTYPVLIEHGLRFRIEEEIRRVCPDATTIFLLADEKAAAHHLDDVMSSFSAAPHVILIPQGESSKSFDELERVLTELLEHGADRKSVVAALGGGVTGDLAGFAAAVLLRGVSFVQIPTTLLAHDSSVGGKTGINHQAGKNLIGSFYAPNAVLYDPAMLATLPEREWRSGFAEVIKHSLISRAGLLEWLYAHVQDPSDLQEDALEELLYRSIQVKADIVQEDEFEAGVRAYLNFGHTLGHAVEAEAGYGGWTHGEAVALGMLAAMHLSRMKLEADVPLEKVEQLLKSHGFQTSLPRSFNHEKLLKRMMHDKKTEGGNLRFVLLKELGEPELVPVDPEMVERAMKEVTADD</sequence>
<dbReference type="SUPFAM" id="SSF56796">
    <property type="entry name" value="Dehydroquinate synthase-like"/>
    <property type="match status" value="1"/>
</dbReference>
<organism evidence="20 21">
    <name type="scientific">Bacillus daqingensis</name>
    <dbReference type="NCBI Taxonomy" id="872396"/>
    <lineage>
        <taxon>Bacteria</taxon>
        <taxon>Bacillati</taxon>
        <taxon>Bacillota</taxon>
        <taxon>Bacilli</taxon>
        <taxon>Bacillales</taxon>
        <taxon>Bacillaceae</taxon>
        <taxon>Bacillus</taxon>
    </lineage>
</organism>
<evidence type="ECO:0000256" key="5">
    <source>
        <dbReference type="ARBA" id="ARBA00005412"/>
    </source>
</evidence>
<evidence type="ECO:0000256" key="8">
    <source>
        <dbReference type="ARBA" id="ARBA00022490"/>
    </source>
</evidence>
<evidence type="ECO:0000256" key="2">
    <source>
        <dbReference type="ARBA" id="ARBA00001911"/>
    </source>
</evidence>
<feature type="domain" description="3-dehydroquinate synthase N-terminal" evidence="18">
    <location>
        <begin position="67"/>
        <end position="178"/>
    </location>
</feature>
<dbReference type="PANTHER" id="PTHR43622">
    <property type="entry name" value="3-DEHYDROQUINATE SYNTHASE"/>
    <property type="match status" value="1"/>
</dbReference>
<comment type="cofactor">
    <cofactor evidence="17">
        <name>Co(2+)</name>
        <dbReference type="ChEBI" id="CHEBI:48828"/>
    </cofactor>
    <cofactor evidence="17">
        <name>Zn(2+)</name>
        <dbReference type="ChEBI" id="CHEBI:29105"/>
    </cofactor>
    <text evidence="17">Binds 1 divalent metal cation per subunit. Can use either Co(2+) or Zn(2+).</text>
</comment>
<dbReference type="InterPro" id="IPR016037">
    <property type="entry name" value="DHQ_synth_AroB"/>
</dbReference>
<dbReference type="PANTHER" id="PTHR43622:SF7">
    <property type="entry name" value="3-DEHYDROQUINATE SYNTHASE, CHLOROPLASTIC"/>
    <property type="match status" value="1"/>
</dbReference>
<dbReference type="InterPro" id="IPR050071">
    <property type="entry name" value="Dehydroquinate_synthase"/>
</dbReference>